<gene>
    <name evidence="8" type="ORF">BBEV_0396</name>
</gene>
<evidence type="ECO:0000256" key="2">
    <source>
        <dbReference type="ARBA" id="ARBA00006386"/>
    </source>
</evidence>
<feature type="transmembrane region" description="Helical" evidence="7">
    <location>
        <begin position="134"/>
        <end position="157"/>
    </location>
</feature>
<evidence type="ECO:0000256" key="3">
    <source>
        <dbReference type="ARBA" id="ARBA00022475"/>
    </source>
</evidence>
<dbReference type="STRING" id="632773.BBEV_0396"/>
<evidence type="ECO:0000313" key="8">
    <source>
        <dbReference type="EMBL" id="AOM81790.1"/>
    </source>
</evidence>
<dbReference type="OrthoDB" id="9798408at2"/>
<comment type="similarity">
    <text evidence="2">Belongs to the UPF0718 family.</text>
</comment>
<proteinExistence type="inferred from homology"/>
<feature type="transmembrane region" description="Helical" evidence="7">
    <location>
        <begin position="39"/>
        <end position="60"/>
    </location>
</feature>
<evidence type="ECO:0000256" key="7">
    <source>
        <dbReference type="SAM" id="Phobius"/>
    </source>
</evidence>
<dbReference type="KEGG" id="bbev:BBEV_0396"/>
<dbReference type="GO" id="GO:0005886">
    <property type="term" value="C:plasma membrane"/>
    <property type="evidence" value="ECO:0007669"/>
    <property type="project" value="UniProtKB-SubCell"/>
</dbReference>
<dbReference type="Pfam" id="PF03773">
    <property type="entry name" value="ArsP_1"/>
    <property type="match status" value="1"/>
</dbReference>
<dbReference type="RefSeq" id="WP_069363929.1">
    <property type="nucleotide sequence ID" value="NZ_CP012502.1"/>
</dbReference>
<dbReference type="PATRIC" id="fig|632773.3.peg.429"/>
<feature type="transmembrane region" description="Helical" evidence="7">
    <location>
        <begin position="6"/>
        <end position="27"/>
    </location>
</feature>
<comment type="subcellular location">
    <subcellularLocation>
        <location evidence="1">Cell membrane</location>
        <topology evidence="1">Multi-pass membrane protein</topology>
    </subcellularLocation>
</comment>
<keyword evidence="9" id="KW-1185">Reference proteome</keyword>
<feature type="transmembrane region" description="Helical" evidence="7">
    <location>
        <begin position="80"/>
        <end position="100"/>
    </location>
</feature>
<evidence type="ECO:0000256" key="5">
    <source>
        <dbReference type="ARBA" id="ARBA00022989"/>
    </source>
</evidence>
<evidence type="ECO:0000256" key="6">
    <source>
        <dbReference type="ARBA" id="ARBA00023136"/>
    </source>
</evidence>
<dbReference type="AlphaFoldDB" id="A0A1D7QS03"/>
<dbReference type="InterPro" id="IPR005524">
    <property type="entry name" value="DUF318"/>
</dbReference>
<protein>
    <recommendedName>
        <fullName evidence="10">Permease</fullName>
    </recommendedName>
</protein>
<evidence type="ECO:0000256" key="1">
    <source>
        <dbReference type="ARBA" id="ARBA00004651"/>
    </source>
</evidence>
<keyword evidence="4 7" id="KW-0812">Transmembrane</keyword>
<reference evidence="8 9" key="1">
    <citation type="submission" date="2015-08" db="EMBL/GenBank/DDBJ databases">
        <title>The complete genome sequence of Bacillus beveridgei MLTeJB.</title>
        <authorList>
            <person name="Hanson T.E."/>
            <person name="Mesa C."/>
            <person name="Basesman S.M."/>
            <person name="Oremland R.S."/>
        </authorList>
    </citation>
    <scope>NUCLEOTIDE SEQUENCE [LARGE SCALE GENOMIC DNA]</scope>
    <source>
        <strain evidence="8 9">MLTeJB</strain>
    </source>
</reference>
<dbReference type="Proteomes" id="UP000094463">
    <property type="component" value="Chromosome"/>
</dbReference>
<keyword evidence="6 7" id="KW-0472">Membrane</keyword>
<feature type="transmembrane region" description="Helical" evidence="7">
    <location>
        <begin position="107"/>
        <end position="128"/>
    </location>
</feature>
<organism evidence="8 9">
    <name type="scientific">Salisediminibacterium beveridgei</name>
    <dbReference type="NCBI Taxonomy" id="632773"/>
    <lineage>
        <taxon>Bacteria</taxon>
        <taxon>Bacillati</taxon>
        <taxon>Bacillota</taxon>
        <taxon>Bacilli</taxon>
        <taxon>Bacillales</taxon>
        <taxon>Bacillaceae</taxon>
        <taxon>Salisediminibacterium</taxon>
    </lineage>
</organism>
<evidence type="ECO:0008006" key="10">
    <source>
        <dbReference type="Google" id="ProtNLM"/>
    </source>
</evidence>
<evidence type="ECO:0000256" key="4">
    <source>
        <dbReference type="ARBA" id="ARBA00022692"/>
    </source>
</evidence>
<dbReference type="EMBL" id="CP012502">
    <property type="protein sequence ID" value="AOM81790.1"/>
    <property type="molecule type" value="Genomic_DNA"/>
</dbReference>
<keyword evidence="3" id="KW-1003">Cell membrane</keyword>
<accession>A0A1D7QS03</accession>
<sequence>MTFVKRYQWFLIILAAWAILFTVNRTAGLDALSITGNSLLDMISLLPPILIFVGLLDIWIKKETLMKYMGPGSGMTGTGIAFLLGSISAGPLYVAFPVAAMLLKKGVLVRNVVFFLGVWTVAKLPILIYEVASLGLTFTVIHVASGLVFFYFLGIWFERMFKQDKLLQYDPSANT</sequence>
<name>A0A1D7QS03_9BACI</name>
<keyword evidence="5 7" id="KW-1133">Transmembrane helix</keyword>
<evidence type="ECO:0000313" key="9">
    <source>
        <dbReference type="Proteomes" id="UP000094463"/>
    </source>
</evidence>